<evidence type="ECO:0000313" key="2">
    <source>
        <dbReference type="EMBL" id="MFC5531041.1"/>
    </source>
</evidence>
<sequence length="1314" mass="143405">MKRLLATMLAVLLLVTLIPPGLVRVANAAPSSTATYFIPDNTLIRKTAALDPMATSGTAQLTRTSAFTTNGGNLTITGAFSHVTANSMTVKIEQLNLNANSTWTTDPSHFTTGTVLADANSTNRFTASNLTLFSGMNRITFSGNEGNLQRSDVFYVLFDQIPYIQSLKVTSGSSLVDLNEGTQVVVPTASVSLQGVAKNATKVTSGVNGGSQMVTTVYDDGSFFTPAMTLKAGLNTVNLTITNGSNTINVVRQIYFFDQNNPFTDVNLIRMEPGKTLYPLTNNVPQITYGTGNTLTPPQTASMQVQMLIRDSDAPTGFAGTGSYSINSTSVFTTVYASDVKADIVIPGQDGNPQYRLVTFELPNVFPLQDDGIKYKKDQIHNLTVKVGNYQATFQAKFKYLPGETAIVNMEYLPKYSGSGPVADRQPLNNAEVSSPSFYVLVKGSSTNTTYLDDLKGVLLPFSGASFTIGTAIDKSTATGLGDDERIYKISAFPNGQQKVQFSLHDSASTFIVNISYISKSYIYVANLFDGQEIKLDSKQSNTVDVSGSFLGFNGVVATPQYFVNGIEYLDTDSTITTDPTFKSVVQGSGNFNLKLAVTNNGPLVFGENRIVFKGTNDIGNGNKQDIIKEVRIYITDKNLSLIQDFMPTLNVSTRQPFFSEDLTTYTQKQMSDIFSVAPEFLLKDNKYFTSETSYDLVIRGSGATIMNLKLGSQVIFTKNIPLDGDPAASKLVIGQPFTSPVDNVTYTYDFAGDEDDFIFRVRAIPFAAPGTHVYNLELINGTGARTNQTLEITREVSAYRILSPQPTVGNQIIVNKNFVRFDIEAEGATDVLIEGQKATKRSDMNDRFVYDYVGLKPDKLSEIKIQIKRADSTLNDKIQVFYTSTVQIDSQYMEKLGTKHSVFNKGLQLTFPKGTVLQSVNVNSLMAPKLYNDTKLLFGIANATDGVVERKNDYGNIINVDFDARTSQGKSQIIIPDRIALRFANNTNTSNFTRISPIYWISGGEGELGNRGDIGYKPATNGLPPYSIEGNFTEYEAGRKVVPSKRGTLTIAFDGSVVEDVSYTVTVFRYTDAGSWENVGGEVNTKARTITVPFDDFGYYQVVKLRKGYNDVTNHGWARNILNALYSKGIMTNMRVDEFGANDLTTRGEFATLIVKGLNLPLKSEGNQTFFDITPNTRSATWDYDHIETAARAGIVNGLSEGFFGPDIRITREDAAVMIAKALQLKMSINNSKLESNLAKAFVDSGSVSYYARPAVEAVNKAKIMTGSATTIPGQAKPLTSFNPKGYMTRAEAGKIAVALLLKNTSIFPKNLS</sequence>
<dbReference type="Proteomes" id="UP001596108">
    <property type="component" value="Unassembled WGS sequence"/>
</dbReference>
<gene>
    <name evidence="2" type="ORF">ACFPQ4_16610</name>
</gene>
<reference evidence="3" key="1">
    <citation type="journal article" date="2019" name="Int. J. Syst. Evol. Microbiol.">
        <title>The Global Catalogue of Microorganisms (GCM) 10K type strain sequencing project: providing services to taxonomists for standard genome sequencing and annotation.</title>
        <authorList>
            <consortium name="The Broad Institute Genomics Platform"/>
            <consortium name="The Broad Institute Genome Sequencing Center for Infectious Disease"/>
            <person name="Wu L."/>
            <person name="Ma J."/>
        </authorList>
    </citation>
    <scope>NUCLEOTIDE SEQUENCE [LARGE SCALE GENOMIC DNA]</scope>
    <source>
        <strain evidence="3">CGMCC 1.18578</strain>
    </source>
</reference>
<dbReference type="PROSITE" id="PS51272">
    <property type="entry name" value="SLH"/>
    <property type="match status" value="3"/>
</dbReference>
<evidence type="ECO:0000313" key="3">
    <source>
        <dbReference type="Proteomes" id="UP001596108"/>
    </source>
</evidence>
<accession>A0ABW0R2T6</accession>
<feature type="domain" description="SLH" evidence="1">
    <location>
        <begin position="1168"/>
        <end position="1234"/>
    </location>
</feature>
<keyword evidence="3" id="KW-1185">Reference proteome</keyword>
<comment type="caution">
    <text evidence="2">The sequence shown here is derived from an EMBL/GenBank/DDBJ whole genome shotgun (WGS) entry which is preliminary data.</text>
</comment>
<dbReference type="RefSeq" id="WP_378112985.1">
    <property type="nucleotide sequence ID" value="NZ_JBHSNC010000051.1"/>
</dbReference>
<dbReference type="InterPro" id="IPR001119">
    <property type="entry name" value="SLH_dom"/>
</dbReference>
<feature type="domain" description="SLH" evidence="1">
    <location>
        <begin position="1106"/>
        <end position="1167"/>
    </location>
</feature>
<protein>
    <submittedName>
        <fullName evidence="2">S-layer homology domain-containing protein</fullName>
    </submittedName>
</protein>
<dbReference type="Pfam" id="PF00395">
    <property type="entry name" value="SLH"/>
    <property type="match status" value="3"/>
</dbReference>
<name>A0ABW0R2T6_9BACL</name>
<proteinExistence type="predicted"/>
<feature type="domain" description="SLH" evidence="1">
    <location>
        <begin position="1240"/>
        <end position="1312"/>
    </location>
</feature>
<organism evidence="2 3">
    <name type="scientific">Cohnella yongneupensis</name>
    <dbReference type="NCBI Taxonomy" id="425006"/>
    <lineage>
        <taxon>Bacteria</taxon>
        <taxon>Bacillati</taxon>
        <taxon>Bacillota</taxon>
        <taxon>Bacilli</taxon>
        <taxon>Bacillales</taxon>
        <taxon>Paenibacillaceae</taxon>
        <taxon>Cohnella</taxon>
    </lineage>
</organism>
<evidence type="ECO:0000259" key="1">
    <source>
        <dbReference type="PROSITE" id="PS51272"/>
    </source>
</evidence>
<dbReference type="EMBL" id="JBHSNC010000051">
    <property type="protein sequence ID" value="MFC5531041.1"/>
    <property type="molecule type" value="Genomic_DNA"/>
</dbReference>